<comment type="caution">
    <text evidence="9">The sequence shown here is derived from an EMBL/GenBank/DDBJ whole genome shotgun (WGS) entry which is preliminary data.</text>
</comment>
<feature type="transmembrane region" description="Helical" evidence="7">
    <location>
        <begin position="174"/>
        <end position="193"/>
    </location>
</feature>
<feature type="transmembrane region" description="Helical" evidence="7">
    <location>
        <begin position="90"/>
        <end position="110"/>
    </location>
</feature>
<dbReference type="InterPro" id="IPR050638">
    <property type="entry name" value="AA-Vitamin_Transporters"/>
</dbReference>
<dbReference type="EMBL" id="JBHSNZ010000001">
    <property type="protein sequence ID" value="MFC5805965.1"/>
    <property type="molecule type" value="Genomic_DNA"/>
</dbReference>
<feature type="transmembrane region" description="Helical" evidence="7">
    <location>
        <begin position="205"/>
        <end position="225"/>
    </location>
</feature>
<accession>A0ABW1AZ70</accession>
<sequence>MEAMRRWVALTAVAPVAWGANYYVTRQFLPADHPLWGAALRALPAGLLLMALSRRRPQRSWWWKSAVLGVLNTSAFFVLVYVASQLLATSVASMVMAVSPLVMMLCAWVLLRERPRVAHVAGALTGLVGVALMLGTSGTVDLMGVLASAAALLASSVGYVLSKRWGAGPGVLSVTAWQLTWGGLLLVAVAAIAEGAPPAVDAAALAGFGYTAFVATALAFLAWFAGLRHLSAGTVGLIGLLNPVTGVLLGTTLAAEALTGRQGLGMGLVLIGILLGRPGTRRDRVLTRSQPRPRPTVETTAPAPPTSP</sequence>
<feature type="transmembrane region" description="Helical" evidence="7">
    <location>
        <begin position="117"/>
        <end position="136"/>
    </location>
</feature>
<evidence type="ECO:0000256" key="1">
    <source>
        <dbReference type="ARBA" id="ARBA00004141"/>
    </source>
</evidence>
<feature type="domain" description="EamA" evidence="8">
    <location>
        <begin position="143"/>
        <end position="275"/>
    </location>
</feature>
<evidence type="ECO:0000256" key="5">
    <source>
        <dbReference type="ARBA" id="ARBA00023136"/>
    </source>
</evidence>
<feature type="domain" description="EamA" evidence="8">
    <location>
        <begin position="6"/>
        <end position="134"/>
    </location>
</feature>
<dbReference type="Pfam" id="PF00892">
    <property type="entry name" value="EamA"/>
    <property type="match status" value="2"/>
</dbReference>
<gene>
    <name evidence="9" type="ORF">ACFQGO_00275</name>
</gene>
<evidence type="ECO:0000256" key="7">
    <source>
        <dbReference type="SAM" id="Phobius"/>
    </source>
</evidence>
<protein>
    <submittedName>
        <fullName evidence="9">DMT family transporter</fullName>
    </submittedName>
</protein>
<evidence type="ECO:0000259" key="8">
    <source>
        <dbReference type="Pfam" id="PF00892"/>
    </source>
</evidence>
<dbReference type="Gene3D" id="1.10.3730.20">
    <property type="match status" value="1"/>
</dbReference>
<dbReference type="Proteomes" id="UP001596112">
    <property type="component" value="Unassembled WGS sequence"/>
</dbReference>
<organism evidence="9 10">
    <name type="scientific">Streptomyces heilongjiangensis</name>
    <dbReference type="NCBI Taxonomy" id="945052"/>
    <lineage>
        <taxon>Bacteria</taxon>
        <taxon>Bacillati</taxon>
        <taxon>Actinomycetota</taxon>
        <taxon>Actinomycetes</taxon>
        <taxon>Kitasatosporales</taxon>
        <taxon>Streptomycetaceae</taxon>
        <taxon>Streptomyces</taxon>
    </lineage>
</organism>
<dbReference type="RefSeq" id="WP_272169721.1">
    <property type="nucleotide sequence ID" value="NZ_JAQOSL010000012.1"/>
</dbReference>
<evidence type="ECO:0000313" key="10">
    <source>
        <dbReference type="Proteomes" id="UP001596112"/>
    </source>
</evidence>
<evidence type="ECO:0000313" key="9">
    <source>
        <dbReference type="EMBL" id="MFC5805965.1"/>
    </source>
</evidence>
<evidence type="ECO:0000256" key="6">
    <source>
        <dbReference type="SAM" id="MobiDB-lite"/>
    </source>
</evidence>
<dbReference type="SUPFAM" id="SSF103481">
    <property type="entry name" value="Multidrug resistance efflux transporter EmrE"/>
    <property type="match status" value="2"/>
</dbReference>
<evidence type="ECO:0000256" key="4">
    <source>
        <dbReference type="ARBA" id="ARBA00022989"/>
    </source>
</evidence>
<dbReference type="PANTHER" id="PTHR32322">
    <property type="entry name" value="INNER MEMBRANE TRANSPORTER"/>
    <property type="match status" value="1"/>
</dbReference>
<feature type="transmembrane region" description="Helical" evidence="7">
    <location>
        <begin position="264"/>
        <end position="280"/>
    </location>
</feature>
<keyword evidence="4 7" id="KW-1133">Transmembrane helix</keyword>
<comment type="similarity">
    <text evidence="2">Belongs to the EamA transporter family.</text>
</comment>
<reference evidence="10" key="1">
    <citation type="journal article" date="2019" name="Int. J. Syst. Evol. Microbiol.">
        <title>The Global Catalogue of Microorganisms (GCM) 10K type strain sequencing project: providing services to taxonomists for standard genome sequencing and annotation.</title>
        <authorList>
            <consortium name="The Broad Institute Genomics Platform"/>
            <consortium name="The Broad Institute Genome Sequencing Center for Infectious Disease"/>
            <person name="Wu L."/>
            <person name="Ma J."/>
        </authorList>
    </citation>
    <scope>NUCLEOTIDE SEQUENCE [LARGE SCALE GENOMIC DNA]</scope>
    <source>
        <strain evidence="10">JCM 9918</strain>
    </source>
</reference>
<keyword evidence="10" id="KW-1185">Reference proteome</keyword>
<proteinExistence type="inferred from homology"/>
<keyword evidence="5 7" id="KW-0472">Membrane</keyword>
<comment type="subcellular location">
    <subcellularLocation>
        <location evidence="1">Membrane</location>
        <topology evidence="1">Multi-pass membrane protein</topology>
    </subcellularLocation>
</comment>
<evidence type="ECO:0000256" key="2">
    <source>
        <dbReference type="ARBA" id="ARBA00007362"/>
    </source>
</evidence>
<dbReference type="InterPro" id="IPR000620">
    <property type="entry name" value="EamA_dom"/>
</dbReference>
<feature type="transmembrane region" description="Helical" evidence="7">
    <location>
        <begin position="237"/>
        <end position="258"/>
    </location>
</feature>
<feature type="transmembrane region" description="Helical" evidence="7">
    <location>
        <begin position="142"/>
        <end position="162"/>
    </location>
</feature>
<keyword evidence="3 7" id="KW-0812">Transmembrane</keyword>
<dbReference type="InterPro" id="IPR037185">
    <property type="entry name" value="EmrE-like"/>
</dbReference>
<dbReference type="PANTHER" id="PTHR32322:SF2">
    <property type="entry name" value="EAMA DOMAIN-CONTAINING PROTEIN"/>
    <property type="match status" value="1"/>
</dbReference>
<feature type="region of interest" description="Disordered" evidence="6">
    <location>
        <begin position="282"/>
        <end position="308"/>
    </location>
</feature>
<evidence type="ECO:0000256" key="3">
    <source>
        <dbReference type="ARBA" id="ARBA00022692"/>
    </source>
</evidence>
<feature type="transmembrane region" description="Helical" evidence="7">
    <location>
        <begin position="35"/>
        <end position="53"/>
    </location>
</feature>
<name>A0ABW1AZ70_9ACTN</name>
<feature type="transmembrane region" description="Helical" evidence="7">
    <location>
        <begin position="65"/>
        <end position="84"/>
    </location>
</feature>